<dbReference type="PIRSF" id="PIRSF000137">
    <property type="entry name" value="Alcohol_oxidase"/>
    <property type="match status" value="1"/>
</dbReference>
<dbReference type="GO" id="GO:0016614">
    <property type="term" value="F:oxidoreductase activity, acting on CH-OH group of donors"/>
    <property type="evidence" value="ECO:0007669"/>
    <property type="project" value="InterPro"/>
</dbReference>
<dbReference type="InterPro" id="IPR012132">
    <property type="entry name" value="GMC_OxRdtase"/>
</dbReference>
<dbReference type="SUPFAM" id="SSF54373">
    <property type="entry name" value="FAD-linked reductases, C-terminal domain"/>
    <property type="match status" value="1"/>
</dbReference>
<keyword evidence="4" id="KW-0285">Flavoprotein</keyword>
<feature type="domain" description="Glucose-methanol-choline oxidoreductase N-terminal" evidence="5">
    <location>
        <begin position="94"/>
        <end position="117"/>
    </location>
</feature>
<accession>A0AAD7FNF8</accession>
<feature type="binding site" evidence="3">
    <location>
        <begin position="104"/>
        <end position="107"/>
    </location>
    <ligand>
        <name>FAD</name>
        <dbReference type="ChEBI" id="CHEBI:57692"/>
    </ligand>
</feature>
<dbReference type="GO" id="GO:0050660">
    <property type="term" value="F:flavin adenine dinucleotide binding"/>
    <property type="evidence" value="ECO:0007669"/>
    <property type="project" value="InterPro"/>
</dbReference>
<evidence type="ECO:0000313" key="7">
    <source>
        <dbReference type="EMBL" id="KAJ7629622.1"/>
    </source>
</evidence>
<feature type="binding site" evidence="3">
    <location>
        <begin position="540"/>
        <end position="541"/>
    </location>
    <ligand>
        <name>FAD</name>
        <dbReference type="ChEBI" id="CHEBI:57692"/>
    </ligand>
</feature>
<dbReference type="PANTHER" id="PTHR11552">
    <property type="entry name" value="GLUCOSE-METHANOL-CHOLINE GMC OXIDOREDUCTASE"/>
    <property type="match status" value="1"/>
</dbReference>
<dbReference type="PROSITE" id="PS00624">
    <property type="entry name" value="GMC_OXRED_2"/>
    <property type="match status" value="1"/>
</dbReference>
<dbReference type="Gene3D" id="3.30.560.10">
    <property type="entry name" value="Glucose Oxidase, domain 3"/>
    <property type="match status" value="1"/>
</dbReference>
<comment type="similarity">
    <text evidence="2 4">Belongs to the GMC oxidoreductase family.</text>
</comment>
<feature type="binding site" evidence="3">
    <location>
        <position position="239"/>
    </location>
    <ligand>
        <name>FAD</name>
        <dbReference type="ChEBI" id="CHEBI:57692"/>
    </ligand>
</feature>
<organism evidence="7 8">
    <name type="scientific">Mycena rosella</name>
    <name type="common">Pink bonnet</name>
    <name type="synonym">Agaricus rosellus</name>
    <dbReference type="NCBI Taxonomy" id="1033263"/>
    <lineage>
        <taxon>Eukaryota</taxon>
        <taxon>Fungi</taxon>
        <taxon>Dikarya</taxon>
        <taxon>Basidiomycota</taxon>
        <taxon>Agaricomycotina</taxon>
        <taxon>Agaricomycetes</taxon>
        <taxon>Agaricomycetidae</taxon>
        <taxon>Agaricales</taxon>
        <taxon>Marasmiineae</taxon>
        <taxon>Mycenaceae</taxon>
        <taxon>Mycena</taxon>
    </lineage>
</organism>
<evidence type="ECO:0000256" key="3">
    <source>
        <dbReference type="PIRSR" id="PIRSR000137-2"/>
    </source>
</evidence>
<sequence length="608" mass="66517">MSTLAPPHQIHTEYDLVFAGGGTAACIIASRLAVAFPDLSILVLERGPTTESKMEHIQPGRFLTHLAPESKTMQFYTSTPSEHVAGRSVVVPAGRCIGGGSSVNFMVYNRPSASDFDAWEKEFGNAGWSANDMIPMLQKAETYEIDPNKSTHGSDGPLKVSFGRDEMLDIGRQYLEIGPKLDKNRPRSDEGNGLNEESINVFFQCPKWSSTDGCRSDVAHHYIYNKNLENLSVFDGCLVDRIVIKDGVATGLEYIFDTRVYESAPQDIRSVKALKLVVVSAGAMGSPPILERSGLGKKEILEKAGISVVNDLSGVGANYQDHAFYISPYIADPDSITFDLLFRGDPETWRIAREKWEKDRSGLLSTNIVDSCIKMRPLPHELDELGPEFMDYWNEVLANKPDRPLFWHTISPGLPADQSALPPLKFMSSASILGYPASRGHIHVVSKDPYAVPDFHAGYLSNPADVSALRWAYKKGRELTRRMPAFRGAFAPAHPQFAADSPAALTETRPVPVDAPNIVYSAEDDKAIDANIRQMVQTTWHSLGTCAMKPLPQGGVVDSKLNVHGVQNLKVADLSIPPSNVNSNTYSTAVAIGEKAAMIIAEELGCTL</sequence>
<feature type="domain" description="Glucose-methanol-choline oxidoreductase N-terminal" evidence="6">
    <location>
        <begin position="282"/>
        <end position="296"/>
    </location>
</feature>
<name>A0AAD7FNF8_MYCRO</name>
<evidence type="ECO:0000259" key="5">
    <source>
        <dbReference type="PROSITE" id="PS00623"/>
    </source>
</evidence>
<evidence type="ECO:0000256" key="4">
    <source>
        <dbReference type="RuleBase" id="RU003968"/>
    </source>
</evidence>
<dbReference type="InterPro" id="IPR007867">
    <property type="entry name" value="GMC_OxRtase_C"/>
</dbReference>
<reference evidence="7" key="1">
    <citation type="submission" date="2023-03" db="EMBL/GenBank/DDBJ databases">
        <title>Massive genome expansion in bonnet fungi (Mycena s.s.) driven by repeated elements and novel gene families across ecological guilds.</title>
        <authorList>
            <consortium name="Lawrence Berkeley National Laboratory"/>
            <person name="Harder C.B."/>
            <person name="Miyauchi S."/>
            <person name="Viragh M."/>
            <person name="Kuo A."/>
            <person name="Thoen E."/>
            <person name="Andreopoulos B."/>
            <person name="Lu D."/>
            <person name="Skrede I."/>
            <person name="Drula E."/>
            <person name="Henrissat B."/>
            <person name="Morin E."/>
            <person name="Kohler A."/>
            <person name="Barry K."/>
            <person name="LaButti K."/>
            <person name="Morin E."/>
            <person name="Salamov A."/>
            <person name="Lipzen A."/>
            <person name="Mereny Z."/>
            <person name="Hegedus B."/>
            <person name="Baldrian P."/>
            <person name="Stursova M."/>
            <person name="Weitz H."/>
            <person name="Taylor A."/>
            <person name="Grigoriev I.V."/>
            <person name="Nagy L.G."/>
            <person name="Martin F."/>
            <person name="Kauserud H."/>
        </authorList>
    </citation>
    <scope>NUCLEOTIDE SEQUENCE</scope>
    <source>
        <strain evidence="7">CBHHK067</strain>
    </source>
</reference>
<keyword evidence="8" id="KW-1185">Reference proteome</keyword>
<dbReference type="PANTHER" id="PTHR11552:SF78">
    <property type="entry name" value="GLUCOSE-METHANOL-CHOLINE OXIDOREDUCTASE N-TERMINAL DOMAIN-CONTAINING PROTEIN"/>
    <property type="match status" value="1"/>
</dbReference>
<evidence type="ECO:0000256" key="1">
    <source>
        <dbReference type="ARBA" id="ARBA00001974"/>
    </source>
</evidence>
<evidence type="ECO:0000313" key="8">
    <source>
        <dbReference type="Proteomes" id="UP001221757"/>
    </source>
</evidence>
<dbReference type="InterPro" id="IPR036188">
    <property type="entry name" value="FAD/NAD-bd_sf"/>
</dbReference>
<dbReference type="PROSITE" id="PS00623">
    <property type="entry name" value="GMC_OXRED_1"/>
    <property type="match status" value="1"/>
</dbReference>
<dbReference type="Gene3D" id="3.50.50.60">
    <property type="entry name" value="FAD/NAD(P)-binding domain"/>
    <property type="match status" value="1"/>
</dbReference>
<proteinExistence type="inferred from homology"/>
<comment type="caution">
    <text evidence="7">The sequence shown here is derived from an EMBL/GenBank/DDBJ whole genome shotgun (WGS) entry which is preliminary data.</text>
</comment>
<dbReference type="EMBL" id="JARKIE010000534">
    <property type="protein sequence ID" value="KAJ7629622.1"/>
    <property type="molecule type" value="Genomic_DNA"/>
</dbReference>
<comment type="cofactor">
    <cofactor evidence="1 3">
        <name>FAD</name>
        <dbReference type="ChEBI" id="CHEBI:57692"/>
    </cofactor>
</comment>
<dbReference type="InterPro" id="IPR000172">
    <property type="entry name" value="GMC_OxRdtase_N"/>
</dbReference>
<keyword evidence="3 4" id="KW-0274">FAD</keyword>
<protein>
    <submittedName>
        <fullName evidence="7">GMC oxidoreductase-domain-containing protein</fullName>
    </submittedName>
</protein>
<gene>
    <name evidence="7" type="ORF">B0H17DRAFT_1218097</name>
</gene>
<dbReference type="Proteomes" id="UP001221757">
    <property type="component" value="Unassembled WGS sequence"/>
</dbReference>
<dbReference type="Pfam" id="PF00732">
    <property type="entry name" value="GMC_oxred_N"/>
    <property type="match status" value="1"/>
</dbReference>
<dbReference type="SUPFAM" id="SSF51905">
    <property type="entry name" value="FAD/NAD(P)-binding domain"/>
    <property type="match status" value="1"/>
</dbReference>
<dbReference type="Pfam" id="PF05199">
    <property type="entry name" value="GMC_oxred_C"/>
    <property type="match status" value="1"/>
</dbReference>
<evidence type="ECO:0000256" key="2">
    <source>
        <dbReference type="ARBA" id="ARBA00010790"/>
    </source>
</evidence>
<evidence type="ECO:0000259" key="6">
    <source>
        <dbReference type="PROSITE" id="PS00624"/>
    </source>
</evidence>
<dbReference type="AlphaFoldDB" id="A0AAD7FNF8"/>